<reference evidence="1 2" key="2">
    <citation type="journal article" date="2022" name="Mol. Ecol. Resour.">
        <title>The genomes of chicory, endive, great burdock and yacon provide insights into Asteraceae paleo-polyploidization history and plant inulin production.</title>
        <authorList>
            <person name="Fan W."/>
            <person name="Wang S."/>
            <person name="Wang H."/>
            <person name="Wang A."/>
            <person name="Jiang F."/>
            <person name="Liu H."/>
            <person name="Zhao H."/>
            <person name="Xu D."/>
            <person name="Zhang Y."/>
        </authorList>
    </citation>
    <scope>NUCLEOTIDE SEQUENCE [LARGE SCALE GENOMIC DNA]</scope>
    <source>
        <strain evidence="2">cv. Yunnan</strain>
        <tissue evidence="1">Leaves</tissue>
    </source>
</reference>
<evidence type="ECO:0000313" key="1">
    <source>
        <dbReference type="EMBL" id="KAI3794939.1"/>
    </source>
</evidence>
<dbReference type="Proteomes" id="UP001056120">
    <property type="component" value="Linkage Group LG12"/>
</dbReference>
<dbReference type="EMBL" id="CM042029">
    <property type="protein sequence ID" value="KAI3794939.1"/>
    <property type="molecule type" value="Genomic_DNA"/>
</dbReference>
<proteinExistence type="predicted"/>
<organism evidence="1 2">
    <name type="scientific">Smallanthus sonchifolius</name>
    <dbReference type="NCBI Taxonomy" id="185202"/>
    <lineage>
        <taxon>Eukaryota</taxon>
        <taxon>Viridiplantae</taxon>
        <taxon>Streptophyta</taxon>
        <taxon>Embryophyta</taxon>
        <taxon>Tracheophyta</taxon>
        <taxon>Spermatophyta</taxon>
        <taxon>Magnoliopsida</taxon>
        <taxon>eudicotyledons</taxon>
        <taxon>Gunneridae</taxon>
        <taxon>Pentapetalae</taxon>
        <taxon>asterids</taxon>
        <taxon>campanulids</taxon>
        <taxon>Asterales</taxon>
        <taxon>Asteraceae</taxon>
        <taxon>Asteroideae</taxon>
        <taxon>Heliantheae alliance</taxon>
        <taxon>Millerieae</taxon>
        <taxon>Smallanthus</taxon>
    </lineage>
</organism>
<sequence>MMNTNMENNGGSSHKFQENEPNSEYFDDGDDDDDDSSSSEGEEETTGKDPNLEMGAENVKIEHKSFNLEDDHVVFVDESGQQKSIHDDESMIPDINAENKTKSADDKEQVLEIFDEIDETAHWLQLRDLENPRLKISS</sequence>
<accession>A0ACB9HGJ6</accession>
<protein>
    <submittedName>
        <fullName evidence="1">Uncharacterized protein</fullName>
    </submittedName>
</protein>
<evidence type="ECO:0000313" key="2">
    <source>
        <dbReference type="Proteomes" id="UP001056120"/>
    </source>
</evidence>
<comment type="caution">
    <text evidence="1">The sequence shown here is derived from an EMBL/GenBank/DDBJ whole genome shotgun (WGS) entry which is preliminary data.</text>
</comment>
<gene>
    <name evidence="1" type="ORF">L1987_37580</name>
</gene>
<keyword evidence="2" id="KW-1185">Reference proteome</keyword>
<reference evidence="2" key="1">
    <citation type="journal article" date="2022" name="Mol. Ecol. Resour.">
        <title>The genomes of chicory, endive, great burdock and yacon provide insights into Asteraceae palaeo-polyploidization history and plant inulin production.</title>
        <authorList>
            <person name="Fan W."/>
            <person name="Wang S."/>
            <person name="Wang H."/>
            <person name="Wang A."/>
            <person name="Jiang F."/>
            <person name="Liu H."/>
            <person name="Zhao H."/>
            <person name="Xu D."/>
            <person name="Zhang Y."/>
        </authorList>
    </citation>
    <scope>NUCLEOTIDE SEQUENCE [LARGE SCALE GENOMIC DNA]</scope>
    <source>
        <strain evidence="2">cv. Yunnan</strain>
    </source>
</reference>
<name>A0ACB9HGJ6_9ASTR</name>